<evidence type="ECO:0000256" key="1">
    <source>
        <dbReference type="SAM" id="MobiDB-lite"/>
    </source>
</evidence>
<feature type="transmembrane region" description="Helical" evidence="2">
    <location>
        <begin position="41"/>
        <end position="63"/>
    </location>
</feature>
<proteinExistence type="predicted"/>
<keyword evidence="2" id="KW-1133">Transmembrane helix</keyword>
<sequence>MTRRRWVDYSRLSSLSPSMPPEYPNELLFLHDKHFELNGEIMMFVLVAVFSLFILFLVLLPCLKRSSGQESGQESEHSGSVTRQKCPLPWRRKQRRMEDVTPEGRMDDVTPEGSVLGESEVSRRFPQLGTSA</sequence>
<keyword evidence="4" id="KW-1185">Reference proteome</keyword>
<dbReference type="AlphaFoldDB" id="A0A660KS76"/>
<evidence type="ECO:0000313" key="3">
    <source>
        <dbReference type="EMBL" id="KAE8039313.1"/>
    </source>
</evidence>
<dbReference type="Proteomes" id="UP000327013">
    <property type="component" value="Chromosome 4"/>
</dbReference>
<evidence type="ECO:0000256" key="2">
    <source>
        <dbReference type="SAM" id="Phobius"/>
    </source>
</evidence>
<protein>
    <submittedName>
        <fullName evidence="3">Uncharacterized protein</fullName>
    </submittedName>
</protein>
<dbReference type="OrthoDB" id="1421795at2759"/>
<organism evidence="3 4">
    <name type="scientific">Carpinus fangiana</name>
    <dbReference type="NCBI Taxonomy" id="176857"/>
    <lineage>
        <taxon>Eukaryota</taxon>
        <taxon>Viridiplantae</taxon>
        <taxon>Streptophyta</taxon>
        <taxon>Embryophyta</taxon>
        <taxon>Tracheophyta</taxon>
        <taxon>Spermatophyta</taxon>
        <taxon>Magnoliopsida</taxon>
        <taxon>eudicotyledons</taxon>
        <taxon>Gunneridae</taxon>
        <taxon>Pentapetalae</taxon>
        <taxon>rosids</taxon>
        <taxon>fabids</taxon>
        <taxon>Fagales</taxon>
        <taxon>Betulaceae</taxon>
        <taxon>Carpinus</taxon>
    </lineage>
</organism>
<feature type="region of interest" description="Disordered" evidence="1">
    <location>
        <begin position="67"/>
        <end position="132"/>
    </location>
</feature>
<evidence type="ECO:0000313" key="4">
    <source>
        <dbReference type="Proteomes" id="UP000327013"/>
    </source>
</evidence>
<dbReference type="EMBL" id="CM017324">
    <property type="protein sequence ID" value="KAE8039313.1"/>
    <property type="molecule type" value="Genomic_DNA"/>
</dbReference>
<name>A0A660KS76_9ROSI</name>
<feature type="compositionally biased region" description="Basic and acidic residues" evidence="1">
    <location>
        <begin position="96"/>
        <end position="108"/>
    </location>
</feature>
<reference evidence="3 4" key="1">
    <citation type="submission" date="2019-06" db="EMBL/GenBank/DDBJ databases">
        <title>A chromosomal-level reference genome of Carpinus fangiana (Coryloideae, Betulaceae).</title>
        <authorList>
            <person name="Yang X."/>
            <person name="Wang Z."/>
            <person name="Zhang L."/>
            <person name="Hao G."/>
            <person name="Liu J."/>
            <person name="Yang Y."/>
        </authorList>
    </citation>
    <scope>NUCLEOTIDE SEQUENCE [LARGE SCALE GENOMIC DNA]</scope>
    <source>
        <strain evidence="3">Cfa_2016G</strain>
        <tissue evidence="3">Leaf</tissue>
    </source>
</reference>
<gene>
    <name evidence="3" type="ORF">FH972_011737</name>
</gene>
<keyword evidence="2" id="KW-0472">Membrane</keyword>
<keyword evidence="2" id="KW-0812">Transmembrane</keyword>
<accession>A0A660KS76</accession>